<evidence type="ECO:0000256" key="7">
    <source>
        <dbReference type="ARBA" id="ARBA00023141"/>
    </source>
</evidence>
<comment type="pathway">
    <text evidence="1">Amino-acid biosynthesis; L-tryptophan biosynthesis; L-tryptophan from chorismate: step 2/5.</text>
</comment>
<dbReference type="FunFam" id="3.40.1030.10:FF:000002">
    <property type="entry name" value="Anthranilate phosphoribosyltransferase"/>
    <property type="match status" value="1"/>
</dbReference>
<protein>
    <recommendedName>
        <fullName evidence="2">anthranilate phosphoribosyltransferase</fullName>
        <ecNumber evidence="2">2.4.2.18</ecNumber>
    </recommendedName>
</protein>
<dbReference type="AlphaFoldDB" id="A0A645C310"/>
<sequence>MLVCERVGDSFRQFGWYRRRIQALVPLKGGQGLFLYTKNDEVNEMLEIKETKQTEEIFPQDSMKAAIDKLVKKEELSPQLTKTIMHQIMSGQASPVQIASYLTAMRMKGETAGEISASAEVMRDFSNKVRTKTTALDIVGTGGDQAFTFNISTVSSFVIAAAGIPVAKHGNRSSSSKCGSADVLEELGVNIEASAQRSEAMLEEIGMCFMYAQKYHPSMKHAAPVRKEMGVRTIFNVLGPLANPANANMQLLGVYDVALVDTMAEVLNQLQMERALVFGGNDGLDEITLTTTSEVAELRDGKVTHFTFDPKDYGFEYCTNEDLVGGEPAENAAIALAILSGEKGPKRDTVLLNAGMAIYLANDDYTIADGIKRAAELIDSGAALGKLKQFITASQEATK</sequence>
<keyword evidence="7" id="KW-0057">Aromatic amino acid biosynthesis</keyword>
<dbReference type="GO" id="GO:0005829">
    <property type="term" value="C:cytosol"/>
    <property type="evidence" value="ECO:0007669"/>
    <property type="project" value="TreeGrafter"/>
</dbReference>
<dbReference type="HAMAP" id="MF_00211">
    <property type="entry name" value="TrpD"/>
    <property type="match status" value="1"/>
</dbReference>
<gene>
    <name evidence="10" type="primary">trpD_21</name>
    <name evidence="10" type="ORF">SDC9_119133</name>
</gene>
<evidence type="ECO:0000256" key="4">
    <source>
        <dbReference type="ARBA" id="ARBA00022676"/>
    </source>
</evidence>
<name>A0A645C310_9ZZZZ</name>
<dbReference type="Gene3D" id="1.20.970.10">
    <property type="entry name" value="Transferase, Pyrimidine Nucleoside Phosphorylase, Chain C"/>
    <property type="match status" value="1"/>
</dbReference>
<dbReference type="Gene3D" id="3.40.1030.10">
    <property type="entry name" value="Nucleoside phosphorylase/phosphoribosyltransferase catalytic domain"/>
    <property type="match status" value="1"/>
</dbReference>
<keyword evidence="4 10" id="KW-0328">Glycosyltransferase</keyword>
<dbReference type="InterPro" id="IPR005940">
    <property type="entry name" value="Anthranilate_Pribosyl_Tfrase"/>
</dbReference>
<dbReference type="GO" id="GO:0000162">
    <property type="term" value="P:L-tryptophan biosynthetic process"/>
    <property type="evidence" value="ECO:0007669"/>
    <property type="project" value="UniProtKB-KW"/>
</dbReference>
<dbReference type="InterPro" id="IPR036320">
    <property type="entry name" value="Glycosyl_Trfase_fam3_N_dom_sf"/>
</dbReference>
<dbReference type="Pfam" id="PF02885">
    <property type="entry name" value="Glycos_trans_3N"/>
    <property type="match status" value="1"/>
</dbReference>
<dbReference type="PANTHER" id="PTHR43285">
    <property type="entry name" value="ANTHRANILATE PHOSPHORIBOSYLTRANSFERASE"/>
    <property type="match status" value="1"/>
</dbReference>
<dbReference type="InterPro" id="IPR035902">
    <property type="entry name" value="Nuc_phospho_transferase"/>
</dbReference>
<evidence type="ECO:0000259" key="8">
    <source>
        <dbReference type="Pfam" id="PF00591"/>
    </source>
</evidence>
<feature type="domain" description="Glycosyl transferase family 3" evidence="8">
    <location>
        <begin position="134"/>
        <end position="384"/>
    </location>
</feature>
<evidence type="ECO:0000259" key="9">
    <source>
        <dbReference type="Pfam" id="PF02885"/>
    </source>
</evidence>
<keyword evidence="3" id="KW-0028">Amino-acid biosynthesis</keyword>
<reference evidence="10" key="1">
    <citation type="submission" date="2019-08" db="EMBL/GenBank/DDBJ databases">
        <authorList>
            <person name="Kucharzyk K."/>
            <person name="Murdoch R.W."/>
            <person name="Higgins S."/>
            <person name="Loffler F."/>
        </authorList>
    </citation>
    <scope>NUCLEOTIDE SEQUENCE</scope>
</reference>
<organism evidence="10">
    <name type="scientific">bioreactor metagenome</name>
    <dbReference type="NCBI Taxonomy" id="1076179"/>
    <lineage>
        <taxon>unclassified sequences</taxon>
        <taxon>metagenomes</taxon>
        <taxon>ecological metagenomes</taxon>
    </lineage>
</organism>
<evidence type="ECO:0000256" key="1">
    <source>
        <dbReference type="ARBA" id="ARBA00004907"/>
    </source>
</evidence>
<dbReference type="EMBL" id="VSSQ01024569">
    <property type="protein sequence ID" value="MPM72160.1"/>
    <property type="molecule type" value="Genomic_DNA"/>
</dbReference>
<evidence type="ECO:0000256" key="3">
    <source>
        <dbReference type="ARBA" id="ARBA00022605"/>
    </source>
</evidence>
<dbReference type="PANTHER" id="PTHR43285:SF2">
    <property type="entry name" value="ANTHRANILATE PHOSPHORIBOSYLTRANSFERASE"/>
    <property type="match status" value="1"/>
</dbReference>
<dbReference type="EC" id="2.4.2.18" evidence="2"/>
<keyword evidence="6" id="KW-0822">Tryptophan biosynthesis</keyword>
<feature type="domain" description="Glycosyl transferase family 3 N-terminal" evidence="9">
    <location>
        <begin position="65"/>
        <end position="125"/>
    </location>
</feature>
<dbReference type="SUPFAM" id="SSF52418">
    <property type="entry name" value="Nucleoside phosphorylase/phosphoribosyltransferase catalytic domain"/>
    <property type="match status" value="1"/>
</dbReference>
<accession>A0A645C310</accession>
<evidence type="ECO:0000256" key="2">
    <source>
        <dbReference type="ARBA" id="ARBA00011948"/>
    </source>
</evidence>
<comment type="caution">
    <text evidence="10">The sequence shown here is derived from an EMBL/GenBank/DDBJ whole genome shotgun (WGS) entry which is preliminary data.</text>
</comment>
<keyword evidence="5 10" id="KW-0808">Transferase</keyword>
<dbReference type="NCBIfam" id="TIGR01245">
    <property type="entry name" value="trpD"/>
    <property type="match status" value="1"/>
</dbReference>
<dbReference type="GO" id="GO:0004048">
    <property type="term" value="F:anthranilate phosphoribosyltransferase activity"/>
    <property type="evidence" value="ECO:0007669"/>
    <property type="project" value="UniProtKB-EC"/>
</dbReference>
<proteinExistence type="inferred from homology"/>
<evidence type="ECO:0000313" key="10">
    <source>
        <dbReference type="EMBL" id="MPM72160.1"/>
    </source>
</evidence>
<dbReference type="InterPro" id="IPR000312">
    <property type="entry name" value="Glycosyl_Trfase_fam3"/>
</dbReference>
<evidence type="ECO:0000256" key="6">
    <source>
        <dbReference type="ARBA" id="ARBA00022822"/>
    </source>
</evidence>
<dbReference type="InterPro" id="IPR017459">
    <property type="entry name" value="Glycosyl_Trfase_fam3_N_dom"/>
</dbReference>
<dbReference type="Pfam" id="PF00591">
    <property type="entry name" value="Glycos_transf_3"/>
    <property type="match status" value="1"/>
</dbReference>
<evidence type="ECO:0000256" key="5">
    <source>
        <dbReference type="ARBA" id="ARBA00022679"/>
    </source>
</evidence>
<dbReference type="SUPFAM" id="SSF47648">
    <property type="entry name" value="Nucleoside phosphorylase/phosphoribosyltransferase N-terminal domain"/>
    <property type="match status" value="1"/>
</dbReference>